<proteinExistence type="predicted"/>
<dbReference type="STRING" id="3694.A0A2K2ARX5"/>
<sequence length="182" mass="20872">MDGVKSIDSNLYGDGENPFPSLETLYLLDMEKLEQWATVGRCRSLPRLQHLAVYDCPMLIEIPIIPSEFVRIELIPNLMLLPDGLLQNHTLLEHLEIKNLRDLQSLSNQILDNLSALKSLRIQHCSELKSLPEGLRNLSNQIRAPQHRTMDDYRTAGYDPQSSSLETRLIQSQHDIRHPLVE</sequence>
<organism evidence="1 2">
    <name type="scientific">Populus trichocarpa</name>
    <name type="common">Western balsam poplar</name>
    <name type="synonym">Populus balsamifera subsp. trichocarpa</name>
    <dbReference type="NCBI Taxonomy" id="3694"/>
    <lineage>
        <taxon>Eukaryota</taxon>
        <taxon>Viridiplantae</taxon>
        <taxon>Streptophyta</taxon>
        <taxon>Embryophyta</taxon>
        <taxon>Tracheophyta</taxon>
        <taxon>Spermatophyta</taxon>
        <taxon>Magnoliopsida</taxon>
        <taxon>eudicotyledons</taxon>
        <taxon>Gunneridae</taxon>
        <taxon>Pentapetalae</taxon>
        <taxon>rosids</taxon>
        <taxon>fabids</taxon>
        <taxon>Malpighiales</taxon>
        <taxon>Salicaceae</taxon>
        <taxon>Saliceae</taxon>
        <taxon>Populus</taxon>
    </lineage>
</organism>
<dbReference type="Gene3D" id="3.80.10.10">
    <property type="entry name" value="Ribonuclease Inhibitor"/>
    <property type="match status" value="2"/>
</dbReference>
<evidence type="ECO:0000313" key="1">
    <source>
        <dbReference type="EMBL" id="PNT40272.1"/>
    </source>
</evidence>
<dbReference type="InParanoid" id="A0A2K2ARX5"/>
<dbReference type="Proteomes" id="UP000006729">
    <property type="component" value="Chromosome 4"/>
</dbReference>
<gene>
    <name evidence="1" type="ORF">POPTR_004G087700</name>
</gene>
<evidence type="ECO:0008006" key="3">
    <source>
        <dbReference type="Google" id="ProtNLM"/>
    </source>
</evidence>
<evidence type="ECO:0000313" key="2">
    <source>
        <dbReference type="Proteomes" id="UP000006729"/>
    </source>
</evidence>
<keyword evidence="2" id="KW-1185">Reference proteome</keyword>
<reference evidence="1 2" key="1">
    <citation type="journal article" date="2006" name="Science">
        <title>The genome of black cottonwood, Populus trichocarpa (Torr. &amp; Gray).</title>
        <authorList>
            <person name="Tuskan G.A."/>
            <person name="Difazio S."/>
            <person name="Jansson S."/>
            <person name="Bohlmann J."/>
            <person name="Grigoriev I."/>
            <person name="Hellsten U."/>
            <person name="Putnam N."/>
            <person name="Ralph S."/>
            <person name="Rombauts S."/>
            <person name="Salamov A."/>
            <person name="Schein J."/>
            <person name="Sterck L."/>
            <person name="Aerts A."/>
            <person name="Bhalerao R.R."/>
            <person name="Bhalerao R.P."/>
            <person name="Blaudez D."/>
            <person name="Boerjan W."/>
            <person name="Brun A."/>
            <person name="Brunner A."/>
            <person name="Busov V."/>
            <person name="Campbell M."/>
            <person name="Carlson J."/>
            <person name="Chalot M."/>
            <person name="Chapman J."/>
            <person name="Chen G.L."/>
            <person name="Cooper D."/>
            <person name="Coutinho P.M."/>
            <person name="Couturier J."/>
            <person name="Covert S."/>
            <person name="Cronk Q."/>
            <person name="Cunningham R."/>
            <person name="Davis J."/>
            <person name="Degroeve S."/>
            <person name="Dejardin A."/>
            <person name="Depamphilis C."/>
            <person name="Detter J."/>
            <person name="Dirks B."/>
            <person name="Dubchak I."/>
            <person name="Duplessis S."/>
            <person name="Ehlting J."/>
            <person name="Ellis B."/>
            <person name="Gendler K."/>
            <person name="Goodstein D."/>
            <person name="Gribskov M."/>
            <person name="Grimwood J."/>
            <person name="Groover A."/>
            <person name="Gunter L."/>
            <person name="Hamberger B."/>
            <person name="Heinze B."/>
            <person name="Helariutta Y."/>
            <person name="Henrissat B."/>
            <person name="Holligan D."/>
            <person name="Holt R."/>
            <person name="Huang W."/>
            <person name="Islam-Faridi N."/>
            <person name="Jones S."/>
            <person name="Jones-Rhoades M."/>
            <person name="Jorgensen R."/>
            <person name="Joshi C."/>
            <person name="Kangasjarvi J."/>
            <person name="Karlsson J."/>
            <person name="Kelleher C."/>
            <person name="Kirkpatrick R."/>
            <person name="Kirst M."/>
            <person name="Kohler A."/>
            <person name="Kalluri U."/>
            <person name="Larimer F."/>
            <person name="Leebens-Mack J."/>
            <person name="Leple J.C."/>
            <person name="Locascio P."/>
            <person name="Lou Y."/>
            <person name="Lucas S."/>
            <person name="Martin F."/>
            <person name="Montanini B."/>
            <person name="Napoli C."/>
            <person name="Nelson D.R."/>
            <person name="Nelson C."/>
            <person name="Nieminen K."/>
            <person name="Nilsson O."/>
            <person name="Pereda V."/>
            <person name="Peter G."/>
            <person name="Philippe R."/>
            <person name="Pilate G."/>
            <person name="Poliakov A."/>
            <person name="Razumovskaya J."/>
            <person name="Richardson P."/>
            <person name="Rinaldi C."/>
            <person name="Ritland K."/>
            <person name="Rouze P."/>
            <person name="Ryaboy D."/>
            <person name="Schmutz J."/>
            <person name="Schrader J."/>
            <person name="Segerman B."/>
            <person name="Shin H."/>
            <person name="Siddiqui A."/>
            <person name="Sterky F."/>
            <person name="Terry A."/>
            <person name="Tsai C.J."/>
            <person name="Uberbacher E."/>
            <person name="Unneberg P."/>
            <person name="Vahala J."/>
            <person name="Wall K."/>
            <person name="Wessler S."/>
            <person name="Yang G."/>
            <person name="Yin T."/>
            <person name="Douglas C."/>
            <person name="Marra M."/>
            <person name="Sandberg G."/>
            <person name="Van de Peer Y."/>
            <person name="Rokhsar D."/>
        </authorList>
    </citation>
    <scope>NUCLEOTIDE SEQUENCE [LARGE SCALE GENOMIC DNA]</scope>
    <source>
        <strain evidence="2">cv. Nisqually</strain>
    </source>
</reference>
<dbReference type="SUPFAM" id="SSF52058">
    <property type="entry name" value="L domain-like"/>
    <property type="match status" value="1"/>
</dbReference>
<dbReference type="EMBL" id="CM009293">
    <property type="protein sequence ID" value="PNT40272.1"/>
    <property type="molecule type" value="Genomic_DNA"/>
</dbReference>
<protein>
    <recommendedName>
        <fullName evidence="3">NB-ARC domain-containing protein</fullName>
    </recommendedName>
</protein>
<dbReference type="InterPro" id="IPR032675">
    <property type="entry name" value="LRR_dom_sf"/>
</dbReference>
<name>A0A2K2ARX5_POPTR</name>
<dbReference type="AlphaFoldDB" id="A0A2K2ARX5"/>
<accession>A0A2K2ARX5</accession>